<evidence type="ECO:0000313" key="2">
    <source>
        <dbReference type="EMBL" id="RCU44883.1"/>
    </source>
</evidence>
<name>A0A368N498_9FLAO</name>
<feature type="signal peptide" evidence="1">
    <location>
        <begin position="1"/>
        <end position="22"/>
    </location>
</feature>
<evidence type="ECO:0000313" key="3">
    <source>
        <dbReference type="Proteomes" id="UP000252172"/>
    </source>
</evidence>
<organism evidence="2 3">
    <name type="scientific">Chryseobacterium lacus</name>
    <dbReference type="NCBI Taxonomy" id="2058346"/>
    <lineage>
        <taxon>Bacteria</taxon>
        <taxon>Pseudomonadati</taxon>
        <taxon>Bacteroidota</taxon>
        <taxon>Flavobacteriia</taxon>
        <taxon>Flavobacteriales</taxon>
        <taxon>Weeksellaceae</taxon>
        <taxon>Chryseobacterium group</taxon>
        <taxon>Chryseobacterium</taxon>
    </lineage>
</organism>
<accession>A0A368N498</accession>
<dbReference type="EMBL" id="QPIE01000001">
    <property type="protein sequence ID" value="RCU44883.1"/>
    <property type="molecule type" value="Genomic_DNA"/>
</dbReference>
<protein>
    <submittedName>
        <fullName evidence="2">Uncharacterized protein</fullName>
    </submittedName>
</protein>
<feature type="chain" id="PRO_5016961168" evidence="1">
    <location>
        <begin position="23"/>
        <end position="70"/>
    </location>
</feature>
<gene>
    <name evidence="2" type="ORF">DQ356_01320</name>
</gene>
<keyword evidence="1" id="KW-0732">Signal</keyword>
<sequence length="70" mass="7210">MNIMKKSLFVAGIAALALVACKKTETVDTTSADSMDVEVMDSSAVIVDDSAVIVTDSATIVTDSATVEVN</sequence>
<dbReference type="PROSITE" id="PS51257">
    <property type="entry name" value="PROKAR_LIPOPROTEIN"/>
    <property type="match status" value="1"/>
</dbReference>
<reference evidence="2 3" key="1">
    <citation type="submission" date="2018-07" db="EMBL/GenBank/DDBJ databases">
        <title>Chryseobacterium lacus sp. nov., isolated from lake water.</title>
        <authorList>
            <person name="Li C.-M."/>
        </authorList>
    </citation>
    <scope>NUCLEOTIDE SEQUENCE [LARGE SCALE GENOMIC DNA]</scope>
    <source>
        <strain evidence="2 3">YLOS41</strain>
    </source>
</reference>
<comment type="caution">
    <text evidence="2">The sequence shown here is derived from an EMBL/GenBank/DDBJ whole genome shotgun (WGS) entry which is preliminary data.</text>
</comment>
<evidence type="ECO:0000256" key="1">
    <source>
        <dbReference type="SAM" id="SignalP"/>
    </source>
</evidence>
<dbReference type="AlphaFoldDB" id="A0A368N498"/>
<proteinExistence type="predicted"/>
<keyword evidence="3" id="KW-1185">Reference proteome</keyword>
<dbReference type="Proteomes" id="UP000252172">
    <property type="component" value="Unassembled WGS sequence"/>
</dbReference>